<accession>A0A7S3K597</accession>
<sequence>MLKKILALSYVIFVFAEYRCAKEGEICADCDGEVRYGVGSYSDRILRRVVNTNIRCSIESFTLKKKNYDSEHNANTIQKRDCLCQSAKRRIAICFWGVNRALNKTANSIYTYIIKPLEEEETIIDIFFHSYTLESVNSAWAKEHNTQLQGALDEYKQLSKIGRVKRWEATEQGLFDKEMNYFSKYKEKDSVYPRETLKNLLRSLNSLKRVTNLWLFEEEMRGGFILFDDANKNYSDNQIANTISFNTTRRNYYDKIIYIRPDLLFKSPLDVDFLFSIPSSELYTPIWATYHGLNDRLAAGAPLAVLAFGYRFNFLSQYLAKGHQIHSERFLAWSVYHSKIKPAFSNFPCGVRVRHLGAANKDCMRVESRFAKHPALKRQILSPPTNMATKEEKT</sequence>
<evidence type="ECO:0000256" key="1">
    <source>
        <dbReference type="SAM" id="SignalP"/>
    </source>
</evidence>
<proteinExistence type="predicted"/>
<name>A0A7S3K597_9STRA</name>
<evidence type="ECO:0000313" key="2">
    <source>
        <dbReference type="EMBL" id="CAE0372978.1"/>
    </source>
</evidence>
<dbReference type="EMBL" id="HBIJ01021144">
    <property type="protein sequence ID" value="CAE0372978.1"/>
    <property type="molecule type" value="Transcribed_RNA"/>
</dbReference>
<dbReference type="AlphaFoldDB" id="A0A7S3K597"/>
<protein>
    <submittedName>
        <fullName evidence="2">Uncharacterized protein</fullName>
    </submittedName>
</protein>
<reference evidence="2" key="1">
    <citation type="submission" date="2021-01" db="EMBL/GenBank/DDBJ databases">
        <authorList>
            <person name="Corre E."/>
            <person name="Pelletier E."/>
            <person name="Niang G."/>
            <person name="Scheremetjew M."/>
            <person name="Finn R."/>
            <person name="Kale V."/>
            <person name="Holt S."/>
            <person name="Cochrane G."/>
            <person name="Meng A."/>
            <person name="Brown T."/>
            <person name="Cohen L."/>
        </authorList>
    </citation>
    <scope>NUCLEOTIDE SEQUENCE</scope>
    <source>
        <strain evidence="2">CCMP1510</strain>
    </source>
</reference>
<keyword evidence="1" id="KW-0732">Signal</keyword>
<feature type="chain" id="PRO_5031208843" evidence="1">
    <location>
        <begin position="17"/>
        <end position="394"/>
    </location>
</feature>
<gene>
    <name evidence="2" type="ORF">ALAG00032_LOCUS13763</name>
</gene>
<feature type="signal peptide" evidence="1">
    <location>
        <begin position="1"/>
        <end position="16"/>
    </location>
</feature>
<organism evidence="2">
    <name type="scientific">Aureoumbra lagunensis</name>
    <dbReference type="NCBI Taxonomy" id="44058"/>
    <lineage>
        <taxon>Eukaryota</taxon>
        <taxon>Sar</taxon>
        <taxon>Stramenopiles</taxon>
        <taxon>Ochrophyta</taxon>
        <taxon>Pelagophyceae</taxon>
        <taxon>Pelagomonadales</taxon>
        <taxon>Aureoumbra</taxon>
    </lineage>
</organism>